<dbReference type="Pfam" id="PF14441">
    <property type="entry name" value="OTT_1508_deam"/>
    <property type="match status" value="1"/>
</dbReference>
<keyword evidence="2" id="KW-1185">Reference proteome</keyword>
<gene>
    <name evidence="1" type="ORF">M413DRAFT_444814</name>
</gene>
<name>A0A0C3CFJ2_HEBCY</name>
<protein>
    <submittedName>
        <fullName evidence="1">Uncharacterized protein</fullName>
    </submittedName>
</protein>
<dbReference type="AlphaFoldDB" id="A0A0C3CFJ2"/>
<dbReference type="EMBL" id="KN831778">
    <property type="protein sequence ID" value="KIM42396.1"/>
    <property type="molecule type" value="Genomic_DNA"/>
</dbReference>
<accession>A0A0C3CFJ2</accession>
<evidence type="ECO:0000313" key="2">
    <source>
        <dbReference type="Proteomes" id="UP000053424"/>
    </source>
</evidence>
<proteinExistence type="predicted"/>
<reference evidence="1 2" key="1">
    <citation type="submission" date="2014-04" db="EMBL/GenBank/DDBJ databases">
        <authorList>
            <consortium name="DOE Joint Genome Institute"/>
            <person name="Kuo A."/>
            <person name="Gay G."/>
            <person name="Dore J."/>
            <person name="Kohler A."/>
            <person name="Nagy L.G."/>
            <person name="Floudas D."/>
            <person name="Copeland A."/>
            <person name="Barry K.W."/>
            <person name="Cichocki N."/>
            <person name="Veneault-Fourrey C."/>
            <person name="LaButti K."/>
            <person name="Lindquist E.A."/>
            <person name="Lipzen A."/>
            <person name="Lundell T."/>
            <person name="Morin E."/>
            <person name="Murat C."/>
            <person name="Sun H."/>
            <person name="Tunlid A."/>
            <person name="Henrissat B."/>
            <person name="Grigoriev I.V."/>
            <person name="Hibbett D.S."/>
            <person name="Martin F."/>
            <person name="Nordberg H.P."/>
            <person name="Cantor M.N."/>
            <person name="Hua S.X."/>
        </authorList>
    </citation>
    <scope>NUCLEOTIDE SEQUENCE [LARGE SCALE GENOMIC DNA]</scope>
    <source>
        <strain evidence="2">h7</strain>
    </source>
</reference>
<organism evidence="1 2">
    <name type="scientific">Hebeloma cylindrosporum</name>
    <dbReference type="NCBI Taxonomy" id="76867"/>
    <lineage>
        <taxon>Eukaryota</taxon>
        <taxon>Fungi</taxon>
        <taxon>Dikarya</taxon>
        <taxon>Basidiomycota</taxon>
        <taxon>Agaricomycotina</taxon>
        <taxon>Agaricomycetes</taxon>
        <taxon>Agaricomycetidae</taxon>
        <taxon>Agaricales</taxon>
        <taxon>Agaricineae</taxon>
        <taxon>Hymenogastraceae</taxon>
        <taxon>Hebeloma</taxon>
    </lineage>
</organism>
<dbReference type="OrthoDB" id="3063780at2759"/>
<evidence type="ECO:0000313" key="1">
    <source>
        <dbReference type="EMBL" id="KIM42396.1"/>
    </source>
</evidence>
<reference evidence="2" key="2">
    <citation type="submission" date="2015-01" db="EMBL/GenBank/DDBJ databases">
        <title>Evolutionary Origins and Diversification of the Mycorrhizal Mutualists.</title>
        <authorList>
            <consortium name="DOE Joint Genome Institute"/>
            <consortium name="Mycorrhizal Genomics Consortium"/>
            <person name="Kohler A."/>
            <person name="Kuo A."/>
            <person name="Nagy L.G."/>
            <person name="Floudas D."/>
            <person name="Copeland A."/>
            <person name="Barry K.W."/>
            <person name="Cichocki N."/>
            <person name="Veneault-Fourrey C."/>
            <person name="LaButti K."/>
            <person name="Lindquist E.A."/>
            <person name="Lipzen A."/>
            <person name="Lundell T."/>
            <person name="Morin E."/>
            <person name="Murat C."/>
            <person name="Riley R."/>
            <person name="Ohm R."/>
            <person name="Sun H."/>
            <person name="Tunlid A."/>
            <person name="Henrissat B."/>
            <person name="Grigoriev I.V."/>
            <person name="Hibbett D.S."/>
            <person name="Martin F."/>
        </authorList>
    </citation>
    <scope>NUCLEOTIDE SEQUENCE [LARGE SCALE GENOMIC DNA]</scope>
    <source>
        <strain evidence="2">h7</strain>
    </source>
</reference>
<sequence length="449" mass="50286">MANEQRNLSEQMQLLYEVQYTSALPHLADSIQYYNTDTGREARLLDTFSLALTTGKPGDIFAATFDKRGQMQLVLAKNGPPTPDDIAASTELISLIGSPAISDAMDLFPFLIRRCGANIDKRIRNVHTSIQGLQTDFLLALEEYVPETVAAEFPSAADLLAEHKGDAFSTIWGDFVQELADITAEGLNAEDVSFSIRRYALIYLLAGALMRSRFLSTLIDDENFLNRDRTWKATKLKRRLDKVCHYVSGISLLIQKAKRLFPIPHRWVTDTFTGTGEGVIKPCNNVYDVVSRALDGRALAPEIMLKLDNRFPSMLEDWKKQKTVRTCIHAEIRIILHLGLPSAIEHLVHPIGLNKRSCLCCTVWIAAYNKMFETGWKTSRNYGKPFANWALPGAACPYAIQAGRSLVDEATSDAVLRQLNYVLVECLRKDSGKKRSADDNSGWGWYSSE</sequence>
<dbReference type="HOGENOM" id="CLU_039517_0_0_1"/>
<dbReference type="Proteomes" id="UP000053424">
    <property type="component" value="Unassembled WGS sequence"/>
</dbReference>
<dbReference type="InterPro" id="IPR027796">
    <property type="entry name" value="OTT_1508_deam-like"/>
</dbReference>